<dbReference type="Pfam" id="PF02518">
    <property type="entry name" value="HATPase_c"/>
    <property type="match status" value="1"/>
</dbReference>
<dbReference type="SUPFAM" id="SSF47384">
    <property type="entry name" value="Homodimeric domain of signal transducing histidine kinase"/>
    <property type="match status" value="1"/>
</dbReference>
<dbReference type="PROSITE" id="PS50109">
    <property type="entry name" value="HIS_KIN"/>
    <property type="match status" value="1"/>
</dbReference>
<dbReference type="InterPro" id="IPR029016">
    <property type="entry name" value="GAF-like_dom_sf"/>
</dbReference>
<dbReference type="EC" id="2.7.13.3" evidence="2"/>
<comment type="catalytic activity">
    <reaction evidence="1">
        <text>ATP + protein L-histidine = ADP + protein N-phospho-L-histidine.</text>
        <dbReference type="EC" id="2.7.13.3"/>
    </reaction>
</comment>
<evidence type="ECO:0000259" key="9">
    <source>
        <dbReference type="PROSITE" id="PS50109"/>
    </source>
</evidence>
<dbReference type="InterPro" id="IPR036097">
    <property type="entry name" value="HisK_dim/P_sf"/>
</dbReference>
<evidence type="ECO:0000256" key="7">
    <source>
        <dbReference type="ARBA" id="ARBA00022840"/>
    </source>
</evidence>
<dbReference type="InterPro" id="IPR003661">
    <property type="entry name" value="HisK_dim/P_dom"/>
</dbReference>
<keyword evidence="11" id="KW-1185">Reference proteome</keyword>
<evidence type="ECO:0000313" key="10">
    <source>
        <dbReference type="EMBL" id="MFL0250183.1"/>
    </source>
</evidence>
<evidence type="ECO:0000256" key="1">
    <source>
        <dbReference type="ARBA" id="ARBA00000085"/>
    </source>
</evidence>
<gene>
    <name evidence="10" type="ORF">ACJDT4_07085</name>
</gene>
<evidence type="ECO:0000256" key="8">
    <source>
        <dbReference type="ARBA" id="ARBA00023012"/>
    </source>
</evidence>
<feature type="domain" description="Histidine kinase" evidence="9">
    <location>
        <begin position="227"/>
        <end position="431"/>
    </location>
</feature>
<keyword evidence="7 10" id="KW-0067">ATP-binding</keyword>
<proteinExistence type="predicted"/>
<keyword evidence="4" id="KW-0808">Transferase</keyword>
<dbReference type="Proteomes" id="UP001623592">
    <property type="component" value="Unassembled WGS sequence"/>
</dbReference>
<organism evidence="10 11">
    <name type="scientific">Clostridium neuense</name>
    <dbReference type="NCBI Taxonomy" id="1728934"/>
    <lineage>
        <taxon>Bacteria</taxon>
        <taxon>Bacillati</taxon>
        <taxon>Bacillota</taxon>
        <taxon>Clostridia</taxon>
        <taxon>Eubacteriales</taxon>
        <taxon>Clostridiaceae</taxon>
        <taxon>Clostridium</taxon>
    </lineage>
</organism>
<dbReference type="Gene3D" id="3.30.450.40">
    <property type="match status" value="1"/>
</dbReference>
<sequence length="444" mass="49490">MEILKNDNELINEWDKFIRAVRKNPTIREVTKEAWKRCKDVGLKPEDLSFKVLNDADLKQKISDNSQLINIAKPYLDHLALSLTGIRYLITLTDKDAWVIDFRGNPEEFGGEDCGICLGASWNEKYVGNNGVGTSIAIGQPVMIYGMEHFRKSYGPFTCIGVPIKINGKIIGGIDVCVPNRYAHPARLNLTTACVRSIETTIENKSSSTFNESCDKNLYATSELIATAVHDLKNPLAVIRGLGQLGKLTSDKNKVNSYFDRVIKQADELNTMVVELLSIFKPQKISPAKAGPIIKEVLDEFAPECEANGIKLKMIDNYNKYIAISEPLFKRAIRNLIANAVQAMDNGGSIEVKLEQKEDFVIISITDTAGGIPEELKSNLFEPFTFRRNGGTGLGLFMVYHTITNTHNGSIWFKTKPGKGTTFFIKLSTATYTDCNDITRYKLV</sequence>
<dbReference type="RefSeq" id="WP_406786850.1">
    <property type="nucleotide sequence ID" value="NZ_JBJIAA010000005.1"/>
</dbReference>
<dbReference type="InterPro" id="IPR004358">
    <property type="entry name" value="Sig_transdc_His_kin-like_C"/>
</dbReference>
<dbReference type="PANTHER" id="PTHR43065">
    <property type="entry name" value="SENSOR HISTIDINE KINASE"/>
    <property type="match status" value="1"/>
</dbReference>
<dbReference type="Gene3D" id="1.10.287.130">
    <property type="match status" value="1"/>
</dbReference>
<evidence type="ECO:0000256" key="3">
    <source>
        <dbReference type="ARBA" id="ARBA00022553"/>
    </source>
</evidence>
<protein>
    <recommendedName>
        <fullName evidence="2">histidine kinase</fullName>
        <ecNumber evidence="2">2.7.13.3</ecNumber>
    </recommendedName>
</protein>
<keyword evidence="3" id="KW-0597">Phosphoprotein</keyword>
<dbReference type="InterPro" id="IPR005467">
    <property type="entry name" value="His_kinase_dom"/>
</dbReference>
<evidence type="ECO:0000256" key="6">
    <source>
        <dbReference type="ARBA" id="ARBA00022777"/>
    </source>
</evidence>
<dbReference type="InterPro" id="IPR003018">
    <property type="entry name" value="GAF"/>
</dbReference>
<dbReference type="Pfam" id="PF01590">
    <property type="entry name" value="GAF"/>
    <property type="match status" value="1"/>
</dbReference>
<reference evidence="10 11" key="1">
    <citation type="submission" date="2024-11" db="EMBL/GenBank/DDBJ databases">
        <authorList>
            <person name="Heng Y.C."/>
            <person name="Lim A.C.H."/>
            <person name="Lee J.K.Y."/>
            <person name="Kittelmann S."/>
        </authorList>
    </citation>
    <scope>NUCLEOTIDE SEQUENCE [LARGE SCALE GENOMIC DNA]</scope>
    <source>
        <strain evidence="10 11">WILCCON 0114</strain>
    </source>
</reference>
<dbReference type="SMART" id="SM00387">
    <property type="entry name" value="HATPase_c"/>
    <property type="match status" value="1"/>
</dbReference>
<evidence type="ECO:0000256" key="2">
    <source>
        <dbReference type="ARBA" id="ARBA00012438"/>
    </source>
</evidence>
<keyword evidence="5" id="KW-0547">Nucleotide-binding</keyword>
<dbReference type="SMART" id="SM00388">
    <property type="entry name" value="HisKA"/>
    <property type="match status" value="1"/>
</dbReference>
<keyword evidence="6" id="KW-0418">Kinase</keyword>
<name>A0ABW8TCJ4_9CLOT</name>
<accession>A0ABW8TCJ4</accession>
<dbReference type="GO" id="GO:0005524">
    <property type="term" value="F:ATP binding"/>
    <property type="evidence" value="ECO:0007669"/>
    <property type="project" value="UniProtKB-KW"/>
</dbReference>
<dbReference type="SUPFAM" id="SSF55874">
    <property type="entry name" value="ATPase domain of HSP90 chaperone/DNA topoisomerase II/histidine kinase"/>
    <property type="match status" value="1"/>
</dbReference>
<evidence type="ECO:0000256" key="5">
    <source>
        <dbReference type="ARBA" id="ARBA00022741"/>
    </source>
</evidence>
<evidence type="ECO:0000256" key="4">
    <source>
        <dbReference type="ARBA" id="ARBA00022679"/>
    </source>
</evidence>
<dbReference type="Gene3D" id="3.30.565.10">
    <property type="entry name" value="Histidine kinase-like ATPase, C-terminal domain"/>
    <property type="match status" value="1"/>
</dbReference>
<keyword evidence="8" id="KW-0902">Two-component regulatory system</keyword>
<dbReference type="CDD" id="cd00075">
    <property type="entry name" value="HATPase"/>
    <property type="match status" value="1"/>
</dbReference>
<comment type="caution">
    <text evidence="10">The sequence shown here is derived from an EMBL/GenBank/DDBJ whole genome shotgun (WGS) entry which is preliminary data.</text>
</comment>
<dbReference type="PANTHER" id="PTHR43065:SF46">
    <property type="entry name" value="C4-DICARBOXYLATE TRANSPORT SENSOR PROTEIN DCTB"/>
    <property type="match status" value="1"/>
</dbReference>
<dbReference type="CDD" id="cd00082">
    <property type="entry name" value="HisKA"/>
    <property type="match status" value="1"/>
</dbReference>
<dbReference type="Pfam" id="PF00512">
    <property type="entry name" value="HisKA"/>
    <property type="match status" value="1"/>
</dbReference>
<dbReference type="InterPro" id="IPR036890">
    <property type="entry name" value="HATPase_C_sf"/>
</dbReference>
<evidence type="ECO:0000313" key="11">
    <source>
        <dbReference type="Proteomes" id="UP001623592"/>
    </source>
</evidence>
<dbReference type="EMBL" id="JBJIAA010000005">
    <property type="protein sequence ID" value="MFL0250183.1"/>
    <property type="molecule type" value="Genomic_DNA"/>
</dbReference>
<dbReference type="PRINTS" id="PR00344">
    <property type="entry name" value="BCTRLSENSOR"/>
</dbReference>
<dbReference type="InterPro" id="IPR003594">
    <property type="entry name" value="HATPase_dom"/>
</dbReference>